<proteinExistence type="predicted"/>
<evidence type="ECO:0000313" key="2">
    <source>
        <dbReference type="Proteomes" id="UP000000422"/>
    </source>
</evidence>
<dbReference type="InterPro" id="IPR006311">
    <property type="entry name" value="TAT_signal"/>
</dbReference>
<accession>Q7MS62</accession>
<sequence>MSQVENSRREFLKSATKTTVVAAAVGVSMAGCMGGRTVTDNLTRGKSNKQETLYQKTATWDMYYKSC</sequence>
<organism evidence="2">
    <name type="scientific">Wolinella succinogenes (strain ATCC 29543 / DSM 1740 / CCUG 13145 / JCM 31913 / LMG 7466 / NCTC 11488 / FDC 602W)</name>
    <name type="common">Vibrio succinogenes</name>
    <dbReference type="NCBI Taxonomy" id="273121"/>
    <lineage>
        <taxon>Bacteria</taxon>
        <taxon>Pseudomonadati</taxon>
        <taxon>Campylobacterota</taxon>
        <taxon>Epsilonproteobacteria</taxon>
        <taxon>Campylobacterales</taxon>
        <taxon>Helicobacteraceae</taxon>
        <taxon>Wolinella</taxon>
    </lineage>
</organism>
<evidence type="ECO:0000313" key="1">
    <source>
        <dbReference type="EMBL" id="CAE09852.1"/>
    </source>
</evidence>
<dbReference type="STRING" id="273121.WS0732"/>
<dbReference type="eggNOG" id="ENOG5032JCQ">
    <property type="taxonomic scope" value="Bacteria"/>
</dbReference>
<dbReference type="EMBL" id="BX571659">
    <property type="protein sequence ID" value="CAE09852.1"/>
    <property type="molecule type" value="Genomic_DNA"/>
</dbReference>
<gene>
    <name evidence="1" type="ordered locus">WS0732</name>
</gene>
<name>Q7MS62_WOLSU</name>
<dbReference type="Proteomes" id="UP000000422">
    <property type="component" value="Chromosome"/>
</dbReference>
<protein>
    <recommendedName>
        <fullName evidence="3">Twin-arginine translocation signal domain-containing protein</fullName>
    </recommendedName>
</protein>
<reference evidence="1 2" key="1">
    <citation type="journal article" date="2003" name="Proc. Natl. Acad. Sci. U.S.A.">
        <title>Complete genome sequence and analysis of Wolinella succinogenes.</title>
        <authorList>
            <person name="Baar C."/>
            <person name="Eppinger M."/>
            <person name="Raddatz G."/>
            <person name="Simon JM."/>
            <person name="Lanz C."/>
            <person name="Klimmek O."/>
            <person name="Nandakumar R."/>
            <person name="Gross R."/>
            <person name="Rosinus A."/>
            <person name="Keller H."/>
            <person name="Jagtap P."/>
            <person name="Linke B."/>
            <person name="Meyer F."/>
            <person name="Lederer H."/>
            <person name="Schuster S.C."/>
        </authorList>
    </citation>
    <scope>NUCLEOTIDE SEQUENCE [LARGE SCALE GENOMIC DNA]</scope>
    <source>
        <strain evidence="2">ATCC 29543 / DSM 1740 / CCUG 13145 / JCM 31913 / LMG 7466 / NCTC 11488 / FDC 602W</strain>
    </source>
</reference>
<keyword evidence="2" id="KW-1185">Reference proteome</keyword>
<dbReference type="KEGG" id="wsu:WS0732"/>
<evidence type="ECO:0008006" key="3">
    <source>
        <dbReference type="Google" id="ProtNLM"/>
    </source>
</evidence>
<dbReference type="HOGENOM" id="CLU_202476_0_0_7"/>
<dbReference type="RefSeq" id="WP_011138652.1">
    <property type="nucleotide sequence ID" value="NC_005090.1"/>
</dbReference>
<dbReference type="PROSITE" id="PS51318">
    <property type="entry name" value="TAT"/>
    <property type="match status" value="1"/>
</dbReference>
<dbReference type="AlphaFoldDB" id="Q7MS62"/>